<dbReference type="Proteomes" id="UP001209730">
    <property type="component" value="Unassembled WGS sequence"/>
</dbReference>
<feature type="domain" description="Cellulase Ig-like" evidence="5">
    <location>
        <begin position="279"/>
        <end position="361"/>
    </location>
</feature>
<organism evidence="6 7">
    <name type="scientific">Microbulbifer thermotolerans</name>
    <dbReference type="NCBI Taxonomy" id="252514"/>
    <lineage>
        <taxon>Bacteria</taxon>
        <taxon>Pseudomonadati</taxon>
        <taxon>Pseudomonadota</taxon>
        <taxon>Gammaproteobacteria</taxon>
        <taxon>Cellvibrionales</taxon>
        <taxon>Microbulbiferaceae</taxon>
        <taxon>Microbulbifer</taxon>
    </lineage>
</organism>
<dbReference type="InterPro" id="IPR012341">
    <property type="entry name" value="6hp_glycosidase-like_sf"/>
</dbReference>
<evidence type="ECO:0000313" key="6">
    <source>
        <dbReference type="EMBL" id="MCX2802724.1"/>
    </source>
</evidence>
<dbReference type="EMBL" id="JAPHQB010000023">
    <property type="protein sequence ID" value="MCX2802724.1"/>
    <property type="molecule type" value="Genomic_DNA"/>
</dbReference>
<dbReference type="InterPro" id="IPR013783">
    <property type="entry name" value="Ig-like_fold"/>
</dbReference>
<dbReference type="Gene3D" id="2.60.40.10">
    <property type="entry name" value="Immunoglobulins"/>
    <property type="match status" value="1"/>
</dbReference>
<evidence type="ECO:0000256" key="1">
    <source>
        <dbReference type="ARBA" id="ARBA00007072"/>
    </source>
</evidence>
<dbReference type="GO" id="GO:0000272">
    <property type="term" value="P:polysaccharide catabolic process"/>
    <property type="evidence" value="ECO:0007669"/>
    <property type="project" value="UniProtKB-KW"/>
</dbReference>
<dbReference type="RefSeq" id="WP_266066494.1">
    <property type="nucleotide sequence ID" value="NZ_JAPHQB010000023.1"/>
</dbReference>
<dbReference type="InterPro" id="IPR004197">
    <property type="entry name" value="Cellulase_Ig-like"/>
</dbReference>
<comment type="caution">
    <text evidence="6">The sequence shown here is derived from an EMBL/GenBank/DDBJ whole genome shotgun (WGS) entry which is preliminary data.</text>
</comment>
<proteinExistence type="inferred from homology"/>
<feature type="domain" description="Glycoside hydrolase family 9" evidence="4">
    <location>
        <begin position="401"/>
        <end position="793"/>
    </location>
</feature>
<dbReference type="GO" id="GO:0008810">
    <property type="term" value="F:cellulase activity"/>
    <property type="evidence" value="ECO:0007669"/>
    <property type="project" value="InterPro"/>
</dbReference>
<accession>A0AB35HZS0</accession>
<dbReference type="SUPFAM" id="SSF81296">
    <property type="entry name" value="E set domains"/>
    <property type="match status" value="1"/>
</dbReference>
<dbReference type="InterPro" id="IPR001701">
    <property type="entry name" value="Glyco_hydro_9"/>
</dbReference>
<dbReference type="SUPFAM" id="SSF48208">
    <property type="entry name" value="Six-hairpin glycosidases"/>
    <property type="match status" value="1"/>
</dbReference>
<reference evidence="6" key="1">
    <citation type="submission" date="2022-11" db="EMBL/GenBank/DDBJ databases">
        <title>Chitin-degrading and fungicidal potential of chitinolytic bacterial strains from marine environment of the Pacific Ocean regions.</title>
        <authorList>
            <person name="Pentekhina I."/>
            <person name="Nedashkovskaya O."/>
            <person name="Seitkalieva A."/>
            <person name="Podvolotskaya A."/>
            <person name="Tekutyeva L."/>
            <person name="Balabanova L."/>
        </authorList>
    </citation>
    <scope>NUCLEOTIDE SEQUENCE</scope>
    <source>
        <strain evidence="6">KMM 6838</strain>
    </source>
</reference>
<protein>
    <submittedName>
        <fullName evidence="6">Glycoside hydrolase family 9 protein</fullName>
    </submittedName>
</protein>
<keyword evidence="3" id="KW-0624">Polysaccharide degradation</keyword>
<keyword evidence="2" id="KW-0119">Carbohydrate metabolism</keyword>
<dbReference type="CDD" id="cd02850">
    <property type="entry name" value="E_set_Cellulase_N"/>
    <property type="match status" value="1"/>
</dbReference>
<dbReference type="Pfam" id="PF00759">
    <property type="entry name" value="Glyco_hydro_9"/>
    <property type="match status" value="1"/>
</dbReference>
<dbReference type="AlphaFoldDB" id="A0AB35HZS0"/>
<evidence type="ECO:0000259" key="4">
    <source>
        <dbReference type="Pfam" id="PF00759"/>
    </source>
</evidence>
<dbReference type="InterPro" id="IPR008928">
    <property type="entry name" value="6-hairpin_glycosidase_sf"/>
</dbReference>
<evidence type="ECO:0000256" key="2">
    <source>
        <dbReference type="ARBA" id="ARBA00023277"/>
    </source>
</evidence>
<gene>
    <name evidence="6" type="ORF">OQJ68_13095</name>
</gene>
<dbReference type="Gene3D" id="1.50.10.10">
    <property type="match status" value="1"/>
</dbReference>
<evidence type="ECO:0000259" key="5">
    <source>
        <dbReference type="Pfam" id="PF02927"/>
    </source>
</evidence>
<evidence type="ECO:0000313" key="7">
    <source>
        <dbReference type="Proteomes" id="UP001209730"/>
    </source>
</evidence>
<dbReference type="InterPro" id="IPR014756">
    <property type="entry name" value="Ig_E-set"/>
</dbReference>
<name>A0AB35HZS0_MICTH</name>
<keyword evidence="6" id="KW-0378">Hydrolase</keyword>
<comment type="similarity">
    <text evidence="1">Belongs to the glycosyl hydrolase 9 (cellulase E) family.</text>
</comment>
<evidence type="ECO:0000256" key="3">
    <source>
        <dbReference type="ARBA" id="ARBA00023326"/>
    </source>
</evidence>
<dbReference type="Pfam" id="PF02927">
    <property type="entry name" value="CelD_N"/>
    <property type="match status" value="1"/>
</dbReference>
<sequence>MYKNNIALIFLAACLAACGKHPGNDSVNIPREERGHHAAADLNLNTREYFEAPGINVLAFSNAPGGLFYDAKTSGVEIIQRGERIATNGDLRLLHTPEQWDGMGRLIERRADPEANRIETRLEYPEHNLSYRVDTRAQGDKVEISVHLDKPLPEKLEGKAGFNLEFLPAAYFGKTYLMDGRGAIFPRHPRGPMRFDRDGRTEPLPLARGTELVLSPENPDTRVTLRELSGENQLLLFDGRNKAQNGWFVVRSLIPAARTGRVIHWELEITAEPGWLRTPVITYSQVGYHPQQPKTAVIELDANDTPKARARLLRLTADGETNEAFNAPVNLWGNYLRYQYATFDFSAVTRPGLYRIEYGGQLSGPFPIDTNVHRQTWQPTLDIFLPVQMDHMEVREAYRIWHGRSHLDDALQAPPNYEHFDLYAHGPETDSRFEPFEHIPGLAIGGWYDAGDYDIRTQSQYHTVRDLVRAWESFRITRDNTTVSQSKRLVQIHRPDGVPDILQQIEHGTLALIAQHRALGHAIPGIVAAHLYQYPHLGDGATKTDNRVYRATLDPFASERRVGKMYLPSTAAPPPERRVLSSDGNHSGEFDDRWAFTSNTSALNYGSAAALAAASRALRGYNDDLAKESLETAVNVWEYESHREPNRYRYGNTTGGRLEEEQLGAAVELLAATQNPRYAQAVRQLLPQLHDRFATNAITLAQALPLMDQAYAETLQQLTRAYREQIREYERENPFGVPITRGGWAGAGSVIDFGNTNYWLHRYFPHIVEKDLVFRSLDYILGQHPGSNLSLVSAVGVESKLVAYGSNRADFSFIPGGVVPGVLVLPPDFPENKENWPFFWGQNEYVITVGASYLFLANAVQSLLEQQADESTL</sequence>